<sequence>MPNILRLLLEGSYSEDSTSKLIMNAEDYAQKVLLQGKTIPWHDATAYANHLSQIATLLRPHVAVISLDKMIAQELSENQKLTTAMSEKSRAGYALRTFMSDEEFRAAASALVASSVQTQRIPVVMQLPSPLQMLYSTTRAVQPDLDYDFDDDDAENAAIYCADWLRTFNGTQIAGLIFDEREGEVAEEAYQPIKNIAEHYQWVIGVRRDNEVLFSSPKITIPVLPSMYWTSGEVTIKTSGAIFTEIARDAVPEQVLDFREKLS</sequence>
<dbReference type="RefSeq" id="WP_011280715.1">
    <property type="nucleotide sequence ID" value="NC_007204.1"/>
</dbReference>
<protein>
    <submittedName>
        <fullName evidence="1">Uncharacterized protein</fullName>
    </submittedName>
</protein>
<keyword evidence="2" id="KW-1185">Reference proteome</keyword>
<dbReference type="KEGG" id="par:Psyc_1447"/>
<dbReference type="AlphaFoldDB" id="Q4FRR3"/>
<evidence type="ECO:0000313" key="1">
    <source>
        <dbReference type="EMBL" id="AAZ19295.1"/>
    </source>
</evidence>
<dbReference type="eggNOG" id="ENOG502ZA8Z">
    <property type="taxonomic scope" value="Bacteria"/>
</dbReference>
<name>Q4FRR3_PSYA2</name>
<gene>
    <name evidence="1" type="ordered locus">Psyc_1447</name>
</gene>
<organism evidence="1 2">
    <name type="scientific">Psychrobacter arcticus (strain DSM 17307 / VKM B-2377 / 273-4)</name>
    <dbReference type="NCBI Taxonomy" id="259536"/>
    <lineage>
        <taxon>Bacteria</taxon>
        <taxon>Pseudomonadati</taxon>
        <taxon>Pseudomonadota</taxon>
        <taxon>Gammaproteobacteria</taxon>
        <taxon>Moraxellales</taxon>
        <taxon>Moraxellaceae</taxon>
        <taxon>Psychrobacter</taxon>
    </lineage>
</organism>
<evidence type="ECO:0000313" key="2">
    <source>
        <dbReference type="Proteomes" id="UP000000546"/>
    </source>
</evidence>
<dbReference type="OrthoDB" id="9130284at2"/>
<proteinExistence type="predicted"/>
<reference evidence="1 2" key="1">
    <citation type="journal article" date="2010" name="Appl. Environ. Microbiol.">
        <title>The genome sequence of Psychrobacter arcticus 273-4, a psychroactive Siberian permafrost bacterium, reveals mechanisms for adaptation to low-temperature growth.</title>
        <authorList>
            <person name="Ayala-del-Rio H.L."/>
            <person name="Chain P.S."/>
            <person name="Grzymski J.J."/>
            <person name="Ponder M.A."/>
            <person name="Ivanova N."/>
            <person name="Bergholz P.W."/>
            <person name="Di Bartolo G."/>
            <person name="Hauser L."/>
            <person name="Land M."/>
            <person name="Bakermans C."/>
            <person name="Rodrigues D."/>
            <person name="Klappenbach J."/>
            <person name="Zarka D."/>
            <person name="Larimer F."/>
            <person name="Richardson P."/>
            <person name="Murray A."/>
            <person name="Thomashow M."/>
            <person name="Tiedje J.M."/>
        </authorList>
    </citation>
    <scope>NUCLEOTIDE SEQUENCE [LARGE SCALE GENOMIC DNA]</scope>
    <source>
        <strain evidence="2">DSM 17307 / VKM B-2377 / 273-4</strain>
    </source>
</reference>
<accession>Q4FRR3</accession>
<dbReference type="HOGENOM" id="CLU_1030045_0_0_6"/>
<dbReference type="STRING" id="259536.Psyc_1447"/>
<dbReference type="Proteomes" id="UP000000546">
    <property type="component" value="Chromosome"/>
</dbReference>
<dbReference type="EMBL" id="CP000082">
    <property type="protein sequence ID" value="AAZ19295.1"/>
    <property type="molecule type" value="Genomic_DNA"/>
</dbReference>